<dbReference type="Proteomes" id="UP000517315">
    <property type="component" value="Unassembled WGS sequence"/>
</dbReference>
<keyword evidence="1" id="KW-0812">Transmembrane</keyword>
<sequence>MSNSSKKNNNLIFYIGVGMVILLIAFLKFSHISGTMEVVLILIGLVSLFTIKILTREKKDKKQ</sequence>
<feature type="transmembrane region" description="Helical" evidence="1">
    <location>
        <begin position="12"/>
        <end position="32"/>
    </location>
</feature>
<dbReference type="EMBL" id="JACJIG010000004">
    <property type="protein sequence ID" value="MBA8919599.1"/>
    <property type="molecule type" value="Genomic_DNA"/>
</dbReference>
<evidence type="ECO:0000313" key="2">
    <source>
        <dbReference type="EMBL" id="MBA8919599.1"/>
    </source>
</evidence>
<evidence type="ECO:0000256" key="1">
    <source>
        <dbReference type="SAM" id="Phobius"/>
    </source>
</evidence>
<keyword evidence="3" id="KW-1185">Reference proteome</keyword>
<evidence type="ECO:0000313" key="3">
    <source>
        <dbReference type="Proteomes" id="UP000517315"/>
    </source>
</evidence>
<accession>A0ABR6B6B2</accession>
<keyword evidence="1" id="KW-0472">Membrane</keyword>
<organism evidence="2 3">
    <name type="scientific">Bacillus aerius</name>
    <dbReference type="NCBI Taxonomy" id="293388"/>
    <lineage>
        <taxon>Bacteria</taxon>
        <taxon>Bacillati</taxon>
        <taxon>Bacillota</taxon>
        <taxon>Bacilli</taxon>
        <taxon>Bacillales</taxon>
        <taxon>Bacillaceae</taxon>
        <taxon>Bacillus</taxon>
    </lineage>
</organism>
<name>A0ABR6B6B2_9BACI</name>
<gene>
    <name evidence="2" type="ORF">HNP39_003355</name>
</gene>
<comment type="caution">
    <text evidence="2">The sequence shown here is derived from an EMBL/GenBank/DDBJ whole genome shotgun (WGS) entry which is preliminary data.</text>
</comment>
<protein>
    <submittedName>
        <fullName evidence="2">Uncharacterized protein</fullName>
    </submittedName>
</protein>
<keyword evidence="1" id="KW-1133">Transmembrane helix</keyword>
<feature type="transmembrane region" description="Helical" evidence="1">
    <location>
        <begin position="38"/>
        <end position="55"/>
    </location>
</feature>
<reference evidence="2 3" key="1">
    <citation type="submission" date="2020-08" db="EMBL/GenBank/DDBJ databases">
        <title>Functional genomics of gut bacteria from endangered species of beetles.</title>
        <authorList>
            <person name="Carlos-Shanley C."/>
        </authorList>
    </citation>
    <scope>NUCLEOTIDE SEQUENCE [LARGE SCALE GENOMIC DNA]</scope>
    <source>
        <strain evidence="2 3">S00152</strain>
    </source>
</reference>
<proteinExistence type="predicted"/>